<evidence type="ECO:0000313" key="6">
    <source>
        <dbReference type="Proteomes" id="UP000288587"/>
    </source>
</evidence>
<evidence type="ECO:0000256" key="4">
    <source>
        <dbReference type="SAM" id="SignalP"/>
    </source>
</evidence>
<keyword evidence="1 4" id="KW-0732">Signal</keyword>
<dbReference type="SUPFAM" id="SSF111384">
    <property type="entry name" value="OmpH-like"/>
    <property type="match status" value="1"/>
</dbReference>
<dbReference type="InterPro" id="IPR005632">
    <property type="entry name" value="Chaperone_Skp"/>
</dbReference>
<protein>
    <submittedName>
        <fullName evidence="5">OmpH family outer membrane protein</fullName>
    </submittedName>
</protein>
<sequence>MISFRQFLRTVTLAALATLPAVGVMAQDLKIGYVSLERVLRDSNAAKAAQAKLEAEFGKRERELSDMANRLKNAQDKLEKDGPTLPQSELGRRQRDLVEQDRDFQRRRREFQEDIQVRKGEELQAVVERANRVIKDIFEKEKFDLILQDAVHAGPRVDITKRVVDALNASK</sequence>
<comment type="caution">
    <text evidence="5">The sequence shown here is derived from an EMBL/GenBank/DDBJ whole genome shotgun (WGS) entry which is preliminary data.</text>
</comment>
<organism evidence="5 6">
    <name type="scientific">Inhella crocodyli</name>
    <dbReference type="NCBI Taxonomy" id="2499851"/>
    <lineage>
        <taxon>Bacteria</taxon>
        <taxon>Pseudomonadati</taxon>
        <taxon>Pseudomonadota</taxon>
        <taxon>Betaproteobacteria</taxon>
        <taxon>Burkholderiales</taxon>
        <taxon>Sphaerotilaceae</taxon>
        <taxon>Inhella</taxon>
    </lineage>
</organism>
<dbReference type="PANTHER" id="PTHR35089:SF1">
    <property type="entry name" value="CHAPERONE PROTEIN SKP"/>
    <property type="match status" value="1"/>
</dbReference>
<evidence type="ECO:0000256" key="3">
    <source>
        <dbReference type="SAM" id="MobiDB-lite"/>
    </source>
</evidence>
<feature type="compositionally biased region" description="Basic and acidic residues" evidence="3">
    <location>
        <begin position="90"/>
        <end position="101"/>
    </location>
</feature>
<dbReference type="Gene3D" id="3.30.910.20">
    <property type="entry name" value="Skp domain"/>
    <property type="match status" value="1"/>
</dbReference>
<dbReference type="EMBL" id="SACM01000001">
    <property type="protein sequence ID" value="RVT87490.1"/>
    <property type="molecule type" value="Genomic_DNA"/>
</dbReference>
<dbReference type="Pfam" id="PF03938">
    <property type="entry name" value="OmpH"/>
    <property type="match status" value="1"/>
</dbReference>
<dbReference type="PANTHER" id="PTHR35089">
    <property type="entry name" value="CHAPERONE PROTEIN SKP"/>
    <property type="match status" value="1"/>
</dbReference>
<gene>
    <name evidence="5" type="ORF">EOD73_00200</name>
</gene>
<proteinExistence type="inferred from homology"/>
<dbReference type="GO" id="GO:0051082">
    <property type="term" value="F:unfolded protein binding"/>
    <property type="evidence" value="ECO:0007669"/>
    <property type="project" value="InterPro"/>
</dbReference>
<dbReference type="PIRSF" id="PIRSF002094">
    <property type="entry name" value="OMP26_Skp"/>
    <property type="match status" value="1"/>
</dbReference>
<dbReference type="RefSeq" id="WP_127679708.1">
    <property type="nucleotide sequence ID" value="NZ_SACM01000001.1"/>
</dbReference>
<feature type="chain" id="PRO_5018545619" evidence="4">
    <location>
        <begin position="27"/>
        <end position="171"/>
    </location>
</feature>
<dbReference type="AlphaFoldDB" id="A0A3S2UXK8"/>
<dbReference type="Proteomes" id="UP000288587">
    <property type="component" value="Unassembled WGS sequence"/>
</dbReference>
<feature type="compositionally biased region" description="Basic and acidic residues" evidence="3">
    <location>
        <begin position="73"/>
        <end position="82"/>
    </location>
</feature>
<comment type="similarity">
    <text evidence="2">Belongs to the skp family.</text>
</comment>
<dbReference type="OrthoDB" id="5294628at2"/>
<dbReference type="SMART" id="SM00935">
    <property type="entry name" value="OmpH"/>
    <property type="match status" value="1"/>
</dbReference>
<dbReference type="InterPro" id="IPR024930">
    <property type="entry name" value="Skp_dom_sf"/>
</dbReference>
<dbReference type="GO" id="GO:0050821">
    <property type="term" value="P:protein stabilization"/>
    <property type="evidence" value="ECO:0007669"/>
    <property type="project" value="TreeGrafter"/>
</dbReference>
<feature type="region of interest" description="Disordered" evidence="3">
    <location>
        <begin position="64"/>
        <end position="101"/>
    </location>
</feature>
<reference evidence="5 6" key="1">
    <citation type="submission" date="2019-01" db="EMBL/GenBank/DDBJ databases">
        <authorList>
            <person name="Chen W.-M."/>
        </authorList>
    </citation>
    <scope>NUCLEOTIDE SEQUENCE [LARGE SCALE GENOMIC DNA]</scope>
    <source>
        <strain evidence="5 6">CCP-18</strain>
    </source>
</reference>
<evidence type="ECO:0000256" key="1">
    <source>
        <dbReference type="ARBA" id="ARBA00022729"/>
    </source>
</evidence>
<dbReference type="GO" id="GO:0005829">
    <property type="term" value="C:cytosol"/>
    <property type="evidence" value="ECO:0007669"/>
    <property type="project" value="TreeGrafter"/>
</dbReference>
<evidence type="ECO:0000256" key="2">
    <source>
        <dbReference type="PIRNR" id="PIRNR002094"/>
    </source>
</evidence>
<evidence type="ECO:0000313" key="5">
    <source>
        <dbReference type="EMBL" id="RVT87490.1"/>
    </source>
</evidence>
<accession>A0A3S2UXK8</accession>
<keyword evidence="6" id="KW-1185">Reference proteome</keyword>
<feature type="signal peptide" evidence="4">
    <location>
        <begin position="1"/>
        <end position="26"/>
    </location>
</feature>
<name>A0A3S2UXK8_9BURK</name>